<comment type="caution">
    <text evidence="2">The sequence shown here is derived from an EMBL/GenBank/DDBJ whole genome shotgun (WGS) entry which is preliminary data.</text>
</comment>
<reference evidence="2" key="1">
    <citation type="submission" date="2020-07" db="EMBL/GenBank/DDBJ databases">
        <title>Multicomponent nature underlies the extraordinary mechanical properties of spider dragline silk.</title>
        <authorList>
            <person name="Kono N."/>
            <person name="Nakamura H."/>
            <person name="Mori M."/>
            <person name="Yoshida Y."/>
            <person name="Ohtoshi R."/>
            <person name="Malay A.D."/>
            <person name="Moran D.A.P."/>
            <person name="Tomita M."/>
            <person name="Numata K."/>
            <person name="Arakawa K."/>
        </authorList>
    </citation>
    <scope>NUCLEOTIDE SEQUENCE</scope>
</reference>
<sequence length="102" mass="11611">MGRLRLPLTPRKPSKPDVPGELPRPPSVDSNRQATLPQSNVLLNKYHNYQILPFLERRLHISYPSAVQTLNTRNSNAGTNVPSSENQALFYILNETSRLKIY</sequence>
<dbReference type="Proteomes" id="UP000887116">
    <property type="component" value="Unassembled WGS sequence"/>
</dbReference>
<evidence type="ECO:0000313" key="2">
    <source>
        <dbReference type="EMBL" id="GFQ74164.1"/>
    </source>
</evidence>
<dbReference type="OrthoDB" id="10523356at2759"/>
<accession>A0A8X6KHN4</accession>
<evidence type="ECO:0000256" key="1">
    <source>
        <dbReference type="SAM" id="MobiDB-lite"/>
    </source>
</evidence>
<dbReference type="EMBL" id="BMAO01011496">
    <property type="protein sequence ID" value="GFQ74164.1"/>
    <property type="molecule type" value="Genomic_DNA"/>
</dbReference>
<feature type="region of interest" description="Disordered" evidence="1">
    <location>
        <begin position="1"/>
        <end position="34"/>
    </location>
</feature>
<organism evidence="2 3">
    <name type="scientific">Trichonephila clavata</name>
    <name type="common">Joro spider</name>
    <name type="synonym">Nephila clavata</name>
    <dbReference type="NCBI Taxonomy" id="2740835"/>
    <lineage>
        <taxon>Eukaryota</taxon>
        <taxon>Metazoa</taxon>
        <taxon>Ecdysozoa</taxon>
        <taxon>Arthropoda</taxon>
        <taxon>Chelicerata</taxon>
        <taxon>Arachnida</taxon>
        <taxon>Araneae</taxon>
        <taxon>Araneomorphae</taxon>
        <taxon>Entelegynae</taxon>
        <taxon>Araneoidea</taxon>
        <taxon>Nephilidae</taxon>
        <taxon>Trichonephila</taxon>
    </lineage>
</organism>
<evidence type="ECO:0000313" key="3">
    <source>
        <dbReference type="Proteomes" id="UP000887116"/>
    </source>
</evidence>
<dbReference type="AlphaFoldDB" id="A0A8X6KHN4"/>
<name>A0A8X6KHN4_TRICU</name>
<proteinExistence type="predicted"/>
<keyword evidence="3" id="KW-1185">Reference proteome</keyword>
<protein>
    <submittedName>
        <fullName evidence="2">Uncharacterized protein</fullName>
    </submittedName>
</protein>
<gene>
    <name evidence="2" type="ORF">TNCT_226911</name>
</gene>